<sequence>MSAPLKRPGPMAALALVSVLVLLYSVFILQQILLGLLLVLGFWFFYLFYLAVVRLGRIATALELMADRSTDGPTRDEFTRD</sequence>
<gene>
    <name evidence="2" type="ORF">EGD98_05860</name>
</gene>
<keyword evidence="1" id="KW-0472">Membrane</keyword>
<dbReference type="EMBL" id="RKLQ01000001">
    <property type="protein sequence ID" value="MBX0303196.1"/>
    <property type="molecule type" value="Genomic_DNA"/>
</dbReference>
<protein>
    <submittedName>
        <fullName evidence="2">Uncharacterized protein</fullName>
    </submittedName>
</protein>
<organism evidence="2 3">
    <name type="scientific">Haloarcula salinisoli</name>
    <dbReference type="NCBI Taxonomy" id="2487746"/>
    <lineage>
        <taxon>Archaea</taxon>
        <taxon>Methanobacteriati</taxon>
        <taxon>Methanobacteriota</taxon>
        <taxon>Stenosarchaea group</taxon>
        <taxon>Halobacteria</taxon>
        <taxon>Halobacteriales</taxon>
        <taxon>Haloarculaceae</taxon>
        <taxon>Haloarcula</taxon>
    </lineage>
</organism>
<keyword evidence="1" id="KW-1133">Transmembrane helix</keyword>
<reference evidence="2" key="1">
    <citation type="submission" date="2021-06" db="EMBL/GenBank/DDBJ databases">
        <title>Halomicroarcula sp. F24A a new haloarchaeum isolated from saline soil.</title>
        <authorList>
            <person name="Duran-Viseras A."/>
            <person name="Sanchez-Porro C."/>
            <person name="Ventosa A."/>
        </authorList>
    </citation>
    <scope>NUCLEOTIDE SEQUENCE</scope>
    <source>
        <strain evidence="2">F24A</strain>
    </source>
</reference>
<keyword evidence="3" id="KW-1185">Reference proteome</keyword>
<evidence type="ECO:0000313" key="3">
    <source>
        <dbReference type="Proteomes" id="UP000783863"/>
    </source>
</evidence>
<feature type="transmembrane region" description="Helical" evidence="1">
    <location>
        <begin position="12"/>
        <end position="29"/>
    </location>
</feature>
<proteinExistence type="predicted"/>
<evidence type="ECO:0000313" key="2">
    <source>
        <dbReference type="EMBL" id="MBX0303196.1"/>
    </source>
</evidence>
<accession>A0A8J7YH44</accession>
<feature type="transmembrane region" description="Helical" evidence="1">
    <location>
        <begin position="35"/>
        <end position="55"/>
    </location>
</feature>
<dbReference type="InterPro" id="IPR058379">
    <property type="entry name" value="DUF8066"/>
</dbReference>
<dbReference type="RefSeq" id="WP_220587413.1">
    <property type="nucleotide sequence ID" value="NZ_RKLQ01000001.1"/>
</dbReference>
<keyword evidence="1" id="KW-0812">Transmembrane</keyword>
<dbReference type="AlphaFoldDB" id="A0A8J7YH44"/>
<comment type="caution">
    <text evidence="2">The sequence shown here is derived from an EMBL/GenBank/DDBJ whole genome shotgun (WGS) entry which is preliminary data.</text>
</comment>
<dbReference type="Proteomes" id="UP000783863">
    <property type="component" value="Unassembled WGS sequence"/>
</dbReference>
<evidence type="ECO:0000256" key="1">
    <source>
        <dbReference type="SAM" id="Phobius"/>
    </source>
</evidence>
<dbReference type="Pfam" id="PF26262">
    <property type="entry name" value="DUF8066"/>
    <property type="match status" value="1"/>
</dbReference>
<name>A0A8J7YH44_9EURY</name>